<comment type="caution">
    <text evidence="2">The sequence shown here is derived from an EMBL/GenBank/DDBJ whole genome shotgun (WGS) entry which is preliminary data.</text>
</comment>
<dbReference type="Pfam" id="PF02082">
    <property type="entry name" value="Rrf2"/>
    <property type="match status" value="1"/>
</dbReference>
<evidence type="ECO:0000256" key="1">
    <source>
        <dbReference type="ARBA" id="ARBA00023125"/>
    </source>
</evidence>
<gene>
    <name evidence="2" type="ORF">GCM10009740_03550</name>
</gene>
<dbReference type="InterPro" id="IPR036390">
    <property type="entry name" value="WH_DNA-bd_sf"/>
</dbReference>
<dbReference type="Proteomes" id="UP001501285">
    <property type="component" value="Unassembled WGS sequence"/>
</dbReference>
<dbReference type="NCBIfam" id="TIGR00738">
    <property type="entry name" value="rrf2_super"/>
    <property type="match status" value="1"/>
</dbReference>
<keyword evidence="1" id="KW-0238">DNA-binding</keyword>
<evidence type="ECO:0000313" key="3">
    <source>
        <dbReference type="Proteomes" id="UP001501285"/>
    </source>
</evidence>
<keyword evidence="3" id="KW-1185">Reference proteome</keyword>
<dbReference type="InterPro" id="IPR036388">
    <property type="entry name" value="WH-like_DNA-bd_sf"/>
</dbReference>
<protein>
    <submittedName>
        <fullName evidence="2">Rrf2 family transcriptional regulator</fullName>
    </submittedName>
</protein>
<dbReference type="PANTHER" id="PTHR33221">
    <property type="entry name" value="WINGED HELIX-TURN-HELIX TRANSCRIPTIONAL REGULATOR, RRF2 FAMILY"/>
    <property type="match status" value="1"/>
</dbReference>
<reference evidence="2 3" key="1">
    <citation type="journal article" date="2019" name="Int. J. Syst. Evol. Microbiol.">
        <title>The Global Catalogue of Microorganisms (GCM) 10K type strain sequencing project: providing services to taxonomists for standard genome sequencing and annotation.</title>
        <authorList>
            <consortium name="The Broad Institute Genomics Platform"/>
            <consortium name="The Broad Institute Genome Sequencing Center for Infectious Disease"/>
            <person name="Wu L."/>
            <person name="Ma J."/>
        </authorList>
    </citation>
    <scope>NUCLEOTIDE SEQUENCE [LARGE SCALE GENOMIC DNA]</scope>
    <source>
        <strain evidence="2 3">JCM 14283</strain>
    </source>
</reference>
<evidence type="ECO:0000313" key="2">
    <source>
        <dbReference type="EMBL" id="GAA2018888.1"/>
    </source>
</evidence>
<dbReference type="Gene3D" id="1.10.10.10">
    <property type="entry name" value="Winged helix-like DNA-binding domain superfamily/Winged helix DNA-binding domain"/>
    <property type="match status" value="1"/>
</dbReference>
<dbReference type="SUPFAM" id="SSF46785">
    <property type="entry name" value="Winged helix' DNA-binding domain"/>
    <property type="match status" value="1"/>
</dbReference>
<dbReference type="PROSITE" id="PS51197">
    <property type="entry name" value="HTH_RRF2_2"/>
    <property type="match status" value="1"/>
</dbReference>
<sequence>MRQTARVDISARVDYAVRAMLILAEAAAEGSGPISIDALATRQDLPRKFLEAIFADLRRADLVVSRRGSQGGYVLGRPSKDISVADVFRAVDGPLAEVRGLRPHETEYQGVAAHLPSLWVAVRASLREVLDDTSLDDLRTGDLPDRVRELLAAPDAWRNR</sequence>
<proteinExistence type="predicted"/>
<accession>A0ABN2TSQ6</accession>
<dbReference type="InterPro" id="IPR000944">
    <property type="entry name" value="Tscrpt_reg_Rrf2"/>
</dbReference>
<name>A0ABN2TSQ6_9MICO</name>
<organism evidence="2 3">
    <name type="scientific">Terrabacter terrae</name>
    <dbReference type="NCBI Taxonomy" id="318434"/>
    <lineage>
        <taxon>Bacteria</taxon>
        <taxon>Bacillati</taxon>
        <taxon>Actinomycetota</taxon>
        <taxon>Actinomycetes</taxon>
        <taxon>Micrococcales</taxon>
        <taxon>Intrasporangiaceae</taxon>
        <taxon>Terrabacter</taxon>
    </lineage>
</organism>
<dbReference type="PANTHER" id="PTHR33221:SF5">
    <property type="entry name" value="HTH-TYPE TRANSCRIPTIONAL REGULATOR ISCR"/>
    <property type="match status" value="1"/>
</dbReference>
<dbReference type="EMBL" id="BAAANB010000001">
    <property type="protein sequence ID" value="GAA2018888.1"/>
    <property type="molecule type" value="Genomic_DNA"/>
</dbReference>